<dbReference type="KEGG" id="kqi:F1D05_12680"/>
<dbReference type="Proteomes" id="UP000515563">
    <property type="component" value="Chromosome"/>
</dbReference>
<dbReference type="InterPro" id="IPR019238">
    <property type="entry name" value="AbiEi_2"/>
</dbReference>
<dbReference type="AlphaFoldDB" id="A0A7G6X9J2"/>
<name>A0A7G6X9J2_9ACTN</name>
<evidence type="ECO:0000313" key="1">
    <source>
        <dbReference type="EMBL" id="QNE22907.1"/>
    </source>
</evidence>
<reference evidence="1 2" key="2">
    <citation type="journal article" date="2020" name="Microbiol. Resour. Announc.">
        <title>Antarctic desert soil bacteria exhibit high novel natural product potential, evaluated through long-read genome sequencing and comparative genomics.</title>
        <authorList>
            <person name="Benaud N."/>
            <person name="Edwards R.J."/>
            <person name="Amos T.G."/>
            <person name="D'Agostino P.M."/>
            <person name="Gutierrez-Chavez C."/>
            <person name="Montgomery K."/>
            <person name="Nicetic I."/>
            <person name="Ferrari B.C."/>
        </authorList>
    </citation>
    <scope>NUCLEOTIDE SEQUENCE [LARGE SCALE GENOMIC DNA]</scope>
    <source>
        <strain evidence="1 2">SPB151</strain>
    </source>
</reference>
<accession>A0A7G6X9J2</accession>
<gene>
    <name evidence="1" type="ORF">F1D05_12680</name>
</gene>
<organism evidence="1 2">
    <name type="scientific">Kribbella qitaiheensis</name>
    <dbReference type="NCBI Taxonomy" id="1544730"/>
    <lineage>
        <taxon>Bacteria</taxon>
        <taxon>Bacillati</taxon>
        <taxon>Actinomycetota</taxon>
        <taxon>Actinomycetes</taxon>
        <taxon>Propionibacteriales</taxon>
        <taxon>Kribbellaceae</taxon>
        <taxon>Kribbella</taxon>
    </lineage>
</organism>
<keyword evidence="2" id="KW-1185">Reference proteome</keyword>
<sequence>MSFTDAGQLARGKEDRPLLVLGERISERSAAAFRKAGIQYLDAAGNAYLAFGTVLVDIRGRRPQIARSKHGRSGRSANLFSSRRARVVFAVITWPDLVNASIRKLAAVAGVSPGLAHEALVLLEQNGYLSIGSSRELRDSDALLDHWVASYPSGLAPTLRLAEFAGEIEGVQPARPDQPILVSGEVAVAHAVRPTSLTIYVDELDPMLPIVNHWRSDGPPNIMVRRKFWQESFAPDGPSVRRSKVPWTLIYADLMASGEPRQRAAAHELRQDSAALREK</sequence>
<dbReference type="Pfam" id="PF09952">
    <property type="entry name" value="AbiEi_2"/>
    <property type="match status" value="1"/>
</dbReference>
<evidence type="ECO:0000313" key="2">
    <source>
        <dbReference type="Proteomes" id="UP000515563"/>
    </source>
</evidence>
<reference evidence="2" key="1">
    <citation type="submission" date="2019-09" db="EMBL/GenBank/DDBJ databases">
        <title>Antimicrobial potential of Antarctic Bacteria.</title>
        <authorList>
            <person name="Benaud N."/>
            <person name="Edwards R.J."/>
            <person name="Ferrari B.C."/>
        </authorList>
    </citation>
    <scope>NUCLEOTIDE SEQUENCE [LARGE SCALE GENOMIC DNA]</scope>
    <source>
        <strain evidence="2">SPB151</strain>
    </source>
</reference>
<protein>
    <submittedName>
        <fullName evidence="1">Uncharacterized protein</fullName>
    </submittedName>
</protein>
<proteinExistence type="predicted"/>
<dbReference type="EMBL" id="CP043661">
    <property type="protein sequence ID" value="QNE22907.1"/>
    <property type="molecule type" value="Genomic_DNA"/>
</dbReference>